<keyword evidence="1" id="KW-0808">Transferase</keyword>
<dbReference type="SUPFAM" id="SSF51161">
    <property type="entry name" value="Trimeric LpxA-like enzymes"/>
    <property type="match status" value="1"/>
</dbReference>
<dbReference type="EMBL" id="JBDPZN010000003">
    <property type="protein sequence ID" value="MEO3682782.1"/>
    <property type="molecule type" value="Genomic_DNA"/>
</dbReference>
<dbReference type="InterPro" id="IPR001451">
    <property type="entry name" value="Hexapep"/>
</dbReference>
<keyword evidence="1" id="KW-0012">Acyltransferase</keyword>
<name>A0ABV0FPM2_9GAMM</name>
<keyword evidence="2" id="KW-1185">Reference proteome</keyword>
<dbReference type="PANTHER" id="PTHR23416:SF78">
    <property type="entry name" value="LIPOPOLYSACCHARIDE BIOSYNTHESIS O-ACETYL TRANSFERASE WBBJ-RELATED"/>
    <property type="match status" value="1"/>
</dbReference>
<dbReference type="CDD" id="cd04647">
    <property type="entry name" value="LbH_MAT_like"/>
    <property type="match status" value="1"/>
</dbReference>
<accession>A0ABV0FPM2</accession>
<gene>
    <name evidence="1" type="ORF">ABHN84_10845</name>
</gene>
<organism evidence="1 2">
    <name type="scientific">Shewanella vesiculosa</name>
    <dbReference type="NCBI Taxonomy" id="518738"/>
    <lineage>
        <taxon>Bacteria</taxon>
        <taxon>Pseudomonadati</taxon>
        <taxon>Pseudomonadota</taxon>
        <taxon>Gammaproteobacteria</taxon>
        <taxon>Alteromonadales</taxon>
        <taxon>Shewanellaceae</taxon>
        <taxon>Shewanella</taxon>
    </lineage>
</organism>
<dbReference type="Pfam" id="PF00132">
    <property type="entry name" value="Hexapep"/>
    <property type="match status" value="1"/>
</dbReference>
<dbReference type="PANTHER" id="PTHR23416">
    <property type="entry name" value="SIALIC ACID SYNTHASE-RELATED"/>
    <property type="match status" value="1"/>
</dbReference>
<proteinExistence type="predicted"/>
<reference evidence="1 2" key="1">
    <citation type="submission" date="2024-05" db="EMBL/GenBank/DDBJ databases">
        <title>Genome sequencing of Marine Estuary Bacteria, Shewanella vesiculosa and S. baltica, and Pseudomonas syringae.</title>
        <authorList>
            <person name="Gurung A."/>
            <person name="Maclea K.S."/>
        </authorList>
    </citation>
    <scope>NUCLEOTIDE SEQUENCE [LARGE SCALE GENOMIC DNA]</scope>
    <source>
        <strain evidence="1 2">1A</strain>
    </source>
</reference>
<comment type="caution">
    <text evidence="1">The sequence shown here is derived from an EMBL/GenBank/DDBJ whole genome shotgun (WGS) entry which is preliminary data.</text>
</comment>
<dbReference type="InterPro" id="IPR011004">
    <property type="entry name" value="Trimer_LpxA-like_sf"/>
</dbReference>
<dbReference type="RefSeq" id="WP_347690206.1">
    <property type="nucleotide sequence ID" value="NZ_JBDPZN010000003.1"/>
</dbReference>
<dbReference type="GO" id="GO:0016746">
    <property type="term" value="F:acyltransferase activity"/>
    <property type="evidence" value="ECO:0007669"/>
    <property type="project" value="UniProtKB-KW"/>
</dbReference>
<sequence>MFGKLINLYYKLKYRRLDKRVVICKTAFIHHAGTFILDDNKDATIQIHDNVYVGRFCNIHTGSKVSIGANSVLSDYVYLSTLSHGLDPLKGPIMQQSSFDKGSIILGENVFLGFGVKVMPNIKLGDWCIVGAGSVVTKSFPEYSMIAGNPAKLIKKYDLNLNKWIGINEFNR</sequence>
<protein>
    <submittedName>
        <fullName evidence="1">Acyltransferase</fullName>
        <ecNumber evidence="1">2.3.1.-</ecNumber>
    </submittedName>
</protein>
<dbReference type="InterPro" id="IPR051159">
    <property type="entry name" value="Hexapeptide_acetyltransf"/>
</dbReference>
<evidence type="ECO:0000313" key="2">
    <source>
        <dbReference type="Proteomes" id="UP001477278"/>
    </source>
</evidence>
<dbReference type="Gene3D" id="2.160.10.10">
    <property type="entry name" value="Hexapeptide repeat proteins"/>
    <property type="match status" value="1"/>
</dbReference>
<evidence type="ECO:0000313" key="1">
    <source>
        <dbReference type="EMBL" id="MEO3682782.1"/>
    </source>
</evidence>
<dbReference type="Proteomes" id="UP001477278">
    <property type="component" value="Unassembled WGS sequence"/>
</dbReference>
<dbReference type="EC" id="2.3.1.-" evidence="1"/>